<dbReference type="Proteomes" id="UP000076967">
    <property type="component" value="Unassembled WGS sequence"/>
</dbReference>
<proteinExistence type="predicted"/>
<protein>
    <recommendedName>
        <fullName evidence="1">Suppressor of fused-like domain-containing protein</fullName>
    </recommendedName>
</protein>
<feature type="domain" description="Suppressor of fused-like" evidence="1">
    <location>
        <begin position="1"/>
        <end position="149"/>
    </location>
</feature>
<evidence type="ECO:0000313" key="2">
    <source>
        <dbReference type="EMBL" id="OAB35024.1"/>
    </source>
</evidence>
<organism evidence="2 3">
    <name type="scientific">Paenibacillus glacialis</name>
    <dbReference type="NCBI Taxonomy" id="494026"/>
    <lineage>
        <taxon>Bacteria</taxon>
        <taxon>Bacillati</taxon>
        <taxon>Bacillota</taxon>
        <taxon>Bacilli</taxon>
        <taxon>Bacillales</taxon>
        <taxon>Paenibacillaceae</taxon>
        <taxon>Paenibacillus</taxon>
    </lineage>
</organism>
<evidence type="ECO:0000313" key="3">
    <source>
        <dbReference type="Proteomes" id="UP000076967"/>
    </source>
</evidence>
<comment type="caution">
    <text evidence="2">The sequence shown here is derived from an EMBL/GenBank/DDBJ whole genome shotgun (WGS) entry which is preliminary data.</text>
</comment>
<dbReference type="InterPro" id="IPR020941">
    <property type="entry name" value="SUFU-like_domain"/>
</dbReference>
<dbReference type="Pfam" id="PF05076">
    <property type="entry name" value="SUFU"/>
    <property type="match status" value="1"/>
</dbReference>
<dbReference type="STRING" id="494026.PGLA_22635"/>
<gene>
    <name evidence="2" type="ORF">PGLA_22635</name>
</gene>
<name>A0A168EA38_9BACL</name>
<keyword evidence="3" id="KW-1185">Reference proteome</keyword>
<dbReference type="AlphaFoldDB" id="A0A168EA38"/>
<reference evidence="2 3" key="1">
    <citation type="submission" date="2016-03" db="EMBL/GenBank/DDBJ databases">
        <title>Draft genome sequence of Paenibacillus glacialis DSM 22343.</title>
        <authorList>
            <person name="Shin S.-K."/>
            <person name="Yi H."/>
        </authorList>
    </citation>
    <scope>NUCLEOTIDE SEQUENCE [LARGE SCALE GENOMIC DNA]</scope>
    <source>
        <strain evidence="2 3">DSM 22343</strain>
    </source>
</reference>
<sequence length="161" mass="18897">MSLLPADVPEDDNEWKYTELMMYLPSSWPVNKEGIEKFNDYWPFGWLRKLGKFPLEKETWFCYGDTIPNGDPPEPVAPNNKFTSMLLLPPIRENEDFYSVRVSEEKTIRFVVVSPIYQEELEYNLTHGLEALLEKFDEYDVNDIVDVCRVNTCESKDLITD</sequence>
<accession>A0A168EA38</accession>
<dbReference type="EMBL" id="LVJH01000064">
    <property type="protein sequence ID" value="OAB35024.1"/>
    <property type="molecule type" value="Genomic_DNA"/>
</dbReference>
<evidence type="ECO:0000259" key="1">
    <source>
        <dbReference type="Pfam" id="PF05076"/>
    </source>
</evidence>
<dbReference type="OrthoDB" id="4827574at2"/>